<proteinExistence type="predicted"/>
<keyword evidence="2" id="KW-1185">Reference proteome</keyword>
<dbReference type="AlphaFoldDB" id="A0A561T243"/>
<reference evidence="1 2" key="1">
    <citation type="submission" date="2019-06" db="EMBL/GenBank/DDBJ databases">
        <title>Sequencing the genomes of 1000 actinobacteria strains.</title>
        <authorList>
            <person name="Klenk H.-P."/>
        </authorList>
    </citation>
    <scope>NUCLEOTIDE SEQUENCE [LARGE SCALE GENOMIC DNA]</scope>
    <source>
        <strain evidence="1 2">DSM 45671</strain>
    </source>
</reference>
<name>A0A561T243_9PSEU</name>
<accession>A0A561T243</accession>
<comment type="caution">
    <text evidence="1">The sequence shown here is derived from an EMBL/GenBank/DDBJ whole genome shotgun (WGS) entry which is preliminary data.</text>
</comment>
<dbReference type="Proteomes" id="UP000321261">
    <property type="component" value="Unassembled WGS sequence"/>
</dbReference>
<evidence type="ECO:0000313" key="1">
    <source>
        <dbReference type="EMBL" id="TWF81172.1"/>
    </source>
</evidence>
<protein>
    <submittedName>
        <fullName evidence="1">Uncharacterized protein</fullName>
    </submittedName>
</protein>
<sequence>MRAALDVATLVPGHGFLGPAEPRTSGFAAYLEHLAESVTSALCAGTPVDELCATIPARGIEPPPGAPAQFLDLVQSLHHLNVLLTYRWVQATSG</sequence>
<dbReference type="EMBL" id="VIWU01000001">
    <property type="protein sequence ID" value="TWF81172.1"/>
    <property type="molecule type" value="Genomic_DNA"/>
</dbReference>
<dbReference type="OrthoDB" id="2273115at2"/>
<gene>
    <name evidence="1" type="ORF">FHX44_117115</name>
</gene>
<dbReference type="RefSeq" id="WP_147259723.1">
    <property type="nucleotide sequence ID" value="NZ_VIWU01000001.1"/>
</dbReference>
<organism evidence="1 2">
    <name type="scientific">Pseudonocardia hierapolitana</name>
    <dbReference type="NCBI Taxonomy" id="1128676"/>
    <lineage>
        <taxon>Bacteria</taxon>
        <taxon>Bacillati</taxon>
        <taxon>Actinomycetota</taxon>
        <taxon>Actinomycetes</taxon>
        <taxon>Pseudonocardiales</taxon>
        <taxon>Pseudonocardiaceae</taxon>
        <taxon>Pseudonocardia</taxon>
    </lineage>
</organism>
<evidence type="ECO:0000313" key="2">
    <source>
        <dbReference type="Proteomes" id="UP000321261"/>
    </source>
</evidence>